<dbReference type="GO" id="GO:0004888">
    <property type="term" value="F:transmembrane signaling receptor activity"/>
    <property type="evidence" value="ECO:0007669"/>
    <property type="project" value="InterPro"/>
</dbReference>
<feature type="compositionally biased region" description="Polar residues" evidence="7">
    <location>
        <begin position="405"/>
        <end position="419"/>
    </location>
</feature>
<evidence type="ECO:0000256" key="5">
    <source>
        <dbReference type="PROSITE-ProRule" id="PRU00284"/>
    </source>
</evidence>
<dbReference type="InterPro" id="IPR004089">
    <property type="entry name" value="MCPsignal_dom"/>
</dbReference>
<dbReference type="SUPFAM" id="SSF58104">
    <property type="entry name" value="Methyl-accepting chemotaxis protein (MCP) signaling domain"/>
    <property type="match status" value="1"/>
</dbReference>
<dbReference type="InterPro" id="IPR013587">
    <property type="entry name" value="Nitrate/nitrite_sensing"/>
</dbReference>
<dbReference type="GO" id="GO:0006935">
    <property type="term" value="P:chemotaxis"/>
    <property type="evidence" value="ECO:0007669"/>
    <property type="project" value="InterPro"/>
</dbReference>
<dbReference type="AlphaFoldDB" id="A0A1V3NGP0"/>
<dbReference type="PANTHER" id="PTHR43531">
    <property type="entry name" value="PROTEIN ICFG"/>
    <property type="match status" value="1"/>
</dbReference>
<dbReference type="InterPro" id="IPR010910">
    <property type="entry name" value="Nitrate/nitrite_sensing_bac"/>
</dbReference>
<feature type="region of interest" description="Disordered" evidence="7">
    <location>
        <begin position="646"/>
        <end position="670"/>
    </location>
</feature>
<dbReference type="PROSITE" id="PS50906">
    <property type="entry name" value="NIT"/>
    <property type="match status" value="1"/>
</dbReference>
<keyword evidence="6" id="KW-0175">Coiled coil</keyword>
<keyword evidence="3 5" id="KW-0807">Transducer</keyword>
<sequence length="670" mass="71417">MISFNNMTVRARLLLVLAFPVIGLLFFSVNSVLDRSRTANAMQDLEALAELSVRFSAVAHELQIERGMTGGFLASRGERFASELPAQRTQSDRMLGELNTTLQAFDRSGQSADLIQALNAAERDLRELDSTRGAISNHSIAGADALGYYTRTIASLLSVGRQAMLLSDDREVTRLATAYSNLSHAKERAGIERAVLNVVFGAGSFTPEMVERFLSNAAAQATYFHEFEVAAGEQQMQFFRQTVSGREVEASERMVRTAVEGIDGRPLNVDADHWFEMVTGRIDRLKDVEDRLAVDLMDAAAALRAGAQNTLYLFLLLTAMALAATALLAFSTIRSILRQLGGEPALAASIAGRIAAGELDVQVPVRSGDSTSLMAAMRTMVEKLAGIVTEVRQASDAVGTSAQEIATGNDDLSQRTQEQASALEETASSMEEMTSTVKQNADSASQANQLAIGARGQAETGGKVVSQAVSAMNEISASSRKIADIISVIDEIAFQTNLLALNAAVEAARAGEQGRGFAVVATEVRNLAQRSAGAAKEIKDLIKDSVEKVKNGSELVDNSGKTLTEIVESVKKVTDIVAEIAAASQEQSAGIEQVNKAITQMDEVTQQNASLVEEAAAASRSMEEQAQRMVEIMSFFRTAGAGAQAHTVQGGKRENPVSEDSMVAAHAGAS</sequence>
<dbReference type="GO" id="GO:0007165">
    <property type="term" value="P:signal transduction"/>
    <property type="evidence" value="ECO:0007669"/>
    <property type="project" value="UniProtKB-KW"/>
</dbReference>
<dbReference type="InterPro" id="IPR051310">
    <property type="entry name" value="MCP_chemotaxis"/>
</dbReference>
<gene>
    <name evidence="11" type="ORF">B1C78_09145</name>
</gene>
<evidence type="ECO:0000259" key="10">
    <source>
        <dbReference type="PROSITE" id="PS50906"/>
    </source>
</evidence>
<evidence type="ECO:0008006" key="13">
    <source>
        <dbReference type="Google" id="ProtNLM"/>
    </source>
</evidence>
<evidence type="ECO:0000313" key="12">
    <source>
        <dbReference type="Proteomes" id="UP000189462"/>
    </source>
</evidence>
<dbReference type="GO" id="GO:0005886">
    <property type="term" value="C:plasma membrane"/>
    <property type="evidence" value="ECO:0007669"/>
    <property type="project" value="TreeGrafter"/>
</dbReference>
<comment type="caution">
    <text evidence="11">The sequence shown here is derived from an EMBL/GenBank/DDBJ whole genome shotgun (WGS) entry which is preliminary data.</text>
</comment>
<accession>A0A1V3NGP0</accession>
<keyword evidence="8" id="KW-1133">Transmembrane helix</keyword>
<evidence type="ECO:0000256" key="8">
    <source>
        <dbReference type="SAM" id="Phobius"/>
    </source>
</evidence>
<dbReference type="CDD" id="cd11386">
    <property type="entry name" value="MCP_signal"/>
    <property type="match status" value="1"/>
</dbReference>
<evidence type="ECO:0000256" key="7">
    <source>
        <dbReference type="SAM" id="MobiDB-lite"/>
    </source>
</evidence>
<name>A0A1V3NGP0_9GAMM</name>
<feature type="compositionally biased region" description="Low complexity" evidence="7">
    <location>
        <begin position="420"/>
        <end position="432"/>
    </location>
</feature>
<dbReference type="InterPro" id="IPR004090">
    <property type="entry name" value="Chemotax_Me-accpt_rcpt"/>
</dbReference>
<feature type="transmembrane region" description="Helical" evidence="8">
    <location>
        <begin position="311"/>
        <end position="330"/>
    </location>
</feature>
<comment type="similarity">
    <text evidence="4">Belongs to the methyl-accepting chemotaxis (MCP) protein family.</text>
</comment>
<dbReference type="Proteomes" id="UP000189462">
    <property type="component" value="Unassembled WGS sequence"/>
</dbReference>
<evidence type="ECO:0000256" key="3">
    <source>
        <dbReference type="ARBA" id="ARBA00023224"/>
    </source>
</evidence>
<dbReference type="Pfam" id="PF08376">
    <property type="entry name" value="NIT"/>
    <property type="match status" value="1"/>
</dbReference>
<dbReference type="FunFam" id="1.10.287.950:FF:000001">
    <property type="entry name" value="Methyl-accepting chemotaxis sensory transducer"/>
    <property type="match status" value="1"/>
</dbReference>
<feature type="domain" description="NIT" evidence="10">
    <location>
        <begin position="53"/>
        <end position="303"/>
    </location>
</feature>
<evidence type="ECO:0000313" key="11">
    <source>
        <dbReference type="EMBL" id="OOG24241.1"/>
    </source>
</evidence>
<reference evidence="11 12" key="1">
    <citation type="submission" date="2017-02" db="EMBL/GenBank/DDBJ databases">
        <title>Genomic diversity within the haloalkaliphilic genus Thioalkalivibrio.</title>
        <authorList>
            <person name="Ahn A.-C."/>
            <person name="Meier-Kolthoff J."/>
            <person name="Overmars L."/>
            <person name="Richter M."/>
            <person name="Woyke T."/>
            <person name="Sorokin D.Y."/>
            <person name="Muyzer G."/>
        </authorList>
    </citation>
    <scope>NUCLEOTIDE SEQUENCE [LARGE SCALE GENOMIC DNA]</scope>
    <source>
        <strain evidence="11 12">ALJD</strain>
    </source>
</reference>
<dbReference type="PROSITE" id="PS50111">
    <property type="entry name" value="CHEMOTAXIS_TRANSDUC_2"/>
    <property type="match status" value="1"/>
</dbReference>
<evidence type="ECO:0000259" key="9">
    <source>
        <dbReference type="PROSITE" id="PS50111"/>
    </source>
</evidence>
<evidence type="ECO:0000256" key="4">
    <source>
        <dbReference type="ARBA" id="ARBA00029447"/>
    </source>
</evidence>
<evidence type="ECO:0000256" key="1">
    <source>
        <dbReference type="ARBA" id="ARBA00004370"/>
    </source>
</evidence>
<dbReference type="Gene3D" id="1.10.287.950">
    <property type="entry name" value="Methyl-accepting chemotaxis protein"/>
    <property type="match status" value="1"/>
</dbReference>
<dbReference type="STRING" id="108003.B1C78_09145"/>
<dbReference type="SMART" id="SM00283">
    <property type="entry name" value="MA"/>
    <property type="match status" value="1"/>
</dbReference>
<dbReference type="PRINTS" id="PR00260">
    <property type="entry name" value="CHEMTRNSDUCR"/>
</dbReference>
<keyword evidence="2" id="KW-0488">Methylation</keyword>
<keyword evidence="8" id="KW-0812">Transmembrane</keyword>
<proteinExistence type="inferred from homology"/>
<dbReference type="Pfam" id="PF00015">
    <property type="entry name" value="MCPsignal"/>
    <property type="match status" value="1"/>
</dbReference>
<keyword evidence="12" id="KW-1185">Reference proteome</keyword>
<organism evidence="11 12">
    <name type="scientific">Thioalkalivibrio denitrificans</name>
    <dbReference type="NCBI Taxonomy" id="108003"/>
    <lineage>
        <taxon>Bacteria</taxon>
        <taxon>Pseudomonadati</taxon>
        <taxon>Pseudomonadota</taxon>
        <taxon>Gammaproteobacteria</taxon>
        <taxon>Chromatiales</taxon>
        <taxon>Ectothiorhodospiraceae</taxon>
        <taxon>Thioalkalivibrio</taxon>
    </lineage>
</organism>
<protein>
    <recommendedName>
        <fullName evidence="13">Chemotaxis protein</fullName>
    </recommendedName>
</protein>
<dbReference type="EMBL" id="MVBK01000049">
    <property type="protein sequence ID" value="OOG24241.1"/>
    <property type="molecule type" value="Genomic_DNA"/>
</dbReference>
<evidence type="ECO:0000256" key="2">
    <source>
        <dbReference type="ARBA" id="ARBA00022481"/>
    </source>
</evidence>
<feature type="region of interest" description="Disordered" evidence="7">
    <location>
        <begin position="405"/>
        <end position="432"/>
    </location>
</feature>
<comment type="subcellular location">
    <subcellularLocation>
        <location evidence="1">Membrane</location>
    </subcellularLocation>
</comment>
<dbReference type="PANTHER" id="PTHR43531:SF14">
    <property type="entry name" value="METHYL-ACCEPTING CHEMOTAXIS PROTEIN I-RELATED"/>
    <property type="match status" value="1"/>
</dbReference>
<keyword evidence="8" id="KW-0472">Membrane</keyword>
<evidence type="ECO:0000256" key="6">
    <source>
        <dbReference type="SAM" id="Coils"/>
    </source>
</evidence>
<feature type="coiled-coil region" evidence="6">
    <location>
        <begin position="594"/>
        <end position="621"/>
    </location>
</feature>
<feature type="domain" description="Methyl-accepting transducer" evidence="9">
    <location>
        <begin position="394"/>
        <end position="623"/>
    </location>
</feature>